<keyword evidence="5" id="KW-0539">Nucleus</keyword>
<dbReference type="GeneID" id="106459448"/>
<organism evidence="8 9">
    <name type="scientific">Limulus polyphemus</name>
    <name type="common">Atlantic horseshoe crab</name>
    <dbReference type="NCBI Taxonomy" id="6850"/>
    <lineage>
        <taxon>Eukaryota</taxon>
        <taxon>Metazoa</taxon>
        <taxon>Ecdysozoa</taxon>
        <taxon>Arthropoda</taxon>
        <taxon>Chelicerata</taxon>
        <taxon>Merostomata</taxon>
        <taxon>Xiphosura</taxon>
        <taxon>Limulidae</taxon>
        <taxon>Limulus</taxon>
    </lineage>
</organism>
<keyword evidence="6" id="KW-0175">Coiled coil</keyword>
<dbReference type="InterPro" id="IPR012677">
    <property type="entry name" value="Nucleotide-bd_a/b_plait_sf"/>
</dbReference>
<comment type="subcellular location">
    <subcellularLocation>
        <location evidence="2">Cytoplasm</location>
    </subcellularLocation>
    <subcellularLocation>
        <location evidence="1">Nucleus</location>
    </subcellularLocation>
</comment>
<keyword evidence="4" id="KW-0143">Chaperone</keyword>
<dbReference type="SUPFAM" id="SSF54928">
    <property type="entry name" value="RNA-binding domain, RBD"/>
    <property type="match status" value="1"/>
</dbReference>
<dbReference type="SUPFAM" id="SSF46565">
    <property type="entry name" value="Chaperone J-domain"/>
    <property type="match status" value="1"/>
</dbReference>
<evidence type="ECO:0000259" key="7">
    <source>
        <dbReference type="PROSITE" id="PS50076"/>
    </source>
</evidence>
<evidence type="ECO:0000313" key="8">
    <source>
        <dbReference type="Proteomes" id="UP000694941"/>
    </source>
</evidence>
<dbReference type="Pfam" id="PF00226">
    <property type="entry name" value="DnaJ"/>
    <property type="match status" value="1"/>
</dbReference>
<dbReference type="InterPro" id="IPR034254">
    <property type="entry name" value="DNAJC17_RRM"/>
</dbReference>
<protein>
    <submittedName>
        <fullName evidence="9">DnaJ homolog subfamily C member 17-like isoform X1</fullName>
    </submittedName>
</protein>
<keyword evidence="8" id="KW-1185">Reference proteome</keyword>
<dbReference type="RefSeq" id="XP_013774521.2">
    <property type="nucleotide sequence ID" value="XM_013919067.2"/>
</dbReference>
<dbReference type="InterPro" id="IPR052094">
    <property type="entry name" value="Pre-mRNA-splicing_ERAD"/>
</dbReference>
<dbReference type="PRINTS" id="PR00625">
    <property type="entry name" value="JDOMAIN"/>
</dbReference>
<dbReference type="InterPro" id="IPR001623">
    <property type="entry name" value="DnaJ_domain"/>
</dbReference>
<dbReference type="CDD" id="cd12429">
    <property type="entry name" value="RRM_DNAJC17"/>
    <property type="match status" value="1"/>
</dbReference>
<name>A0ABM1B4A6_LIMPO</name>
<dbReference type="InterPro" id="IPR035979">
    <property type="entry name" value="RBD_domain_sf"/>
</dbReference>
<dbReference type="InterPro" id="IPR036869">
    <property type="entry name" value="J_dom_sf"/>
</dbReference>
<sequence>MENMSTELEDLVKLNLYDLLQVSCTAGNKEIQSAYRKKALSCHPDKNPDNPEAVKLFQQLSKALEILTDGPARTAYDKVLKAKKAHELRNAELDSKRRKLKKDLETREKAAREEEFGSVDPAKTLQEEIERLRKEGSKLLEEEQELLRKHMQKKEAVFSEEEKRKRLKIKWKAEKADPLNGGYTYEFLHKVFNKYGEVSCLIISSKKNGSGLVEFLLPTAAQLAYENESGLSSNPIQLSWIPSNQGSNERFQQESYVSPKDSETVKAEGVLTSKDYESIVLMKLRQSEERKQIIEEMMKNQDTI</sequence>
<gene>
    <name evidence="9" type="primary">LOC106459448</name>
</gene>
<evidence type="ECO:0000256" key="3">
    <source>
        <dbReference type="ARBA" id="ARBA00022490"/>
    </source>
</evidence>
<feature type="coiled-coil region" evidence="6">
    <location>
        <begin position="83"/>
        <end position="149"/>
    </location>
</feature>
<accession>A0ABM1B4A6</accession>
<dbReference type="Gene3D" id="1.10.287.110">
    <property type="entry name" value="DnaJ domain"/>
    <property type="match status" value="1"/>
</dbReference>
<evidence type="ECO:0000313" key="9">
    <source>
        <dbReference type="RefSeq" id="XP_013774521.2"/>
    </source>
</evidence>
<dbReference type="PANTHER" id="PTHR44313:SF1">
    <property type="entry name" value="DNAJ HOMOLOG SUBFAMILY C MEMBER 17"/>
    <property type="match status" value="1"/>
</dbReference>
<dbReference type="CDD" id="cd06257">
    <property type="entry name" value="DnaJ"/>
    <property type="match status" value="1"/>
</dbReference>
<evidence type="ECO:0000256" key="2">
    <source>
        <dbReference type="ARBA" id="ARBA00004496"/>
    </source>
</evidence>
<dbReference type="PROSITE" id="PS50076">
    <property type="entry name" value="DNAJ_2"/>
    <property type="match status" value="1"/>
</dbReference>
<evidence type="ECO:0000256" key="6">
    <source>
        <dbReference type="SAM" id="Coils"/>
    </source>
</evidence>
<dbReference type="Proteomes" id="UP000694941">
    <property type="component" value="Unplaced"/>
</dbReference>
<dbReference type="SMART" id="SM00271">
    <property type="entry name" value="DnaJ"/>
    <property type="match status" value="1"/>
</dbReference>
<dbReference type="Gene3D" id="3.30.70.330">
    <property type="match status" value="1"/>
</dbReference>
<dbReference type="PANTHER" id="PTHR44313">
    <property type="entry name" value="DNAJ HOMOLOG SUBFAMILY C MEMBER 17"/>
    <property type="match status" value="1"/>
</dbReference>
<reference evidence="9" key="1">
    <citation type="submission" date="2025-08" db="UniProtKB">
        <authorList>
            <consortium name="RefSeq"/>
        </authorList>
    </citation>
    <scope>IDENTIFICATION</scope>
    <source>
        <tissue evidence="9">Muscle</tissue>
    </source>
</reference>
<evidence type="ECO:0000256" key="4">
    <source>
        <dbReference type="ARBA" id="ARBA00023186"/>
    </source>
</evidence>
<evidence type="ECO:0000256" key="1">
    <source>
        <dbReference type="ARBA" id="ARBA00004123"/>
    </source>
</evidence>
<proteinExistence type="predicted"/>
<feature type="domain" description="J" evidence="7">
    <location>
        <begin position="15"/>
        <end position="80"/>
    </location>
</feature>
<evidence type="ECO:0000256" key="5">
    <source>
        <dbReference type="ARBA" id="ARBA00023242"/>
    </source>
</evidence>
<keyword evidence="3" id="KW-0963">Cytoplasm</keyword>